<dbReference type="SUPFAM" id="SSF51735">
    <property type="entry name" value="NAD(P)-binding Rossmann-fold domains"/>
    <property type="match status" value="1"/>
</dbReference>
<keyword evidence="2" id="KW-0521">NADP</keyword>
<feature type="domain" description="NmrA-like" evidence="4">
    <location>
        <begin position="3"/>
        <end position="247"/>
    </location>
</feature>
<dbReference type="Proteomes" id="UP000177798">
    <property type="component" value="Chromosome 5"/>
</dbReference>
<dbReference type="InterPro" id="IPR008030">
    <property type="entry name" value="NmrA-like"/>
</dbReference>
<name>A0A1D9Q3H4_SCLS1</name>
<proteinExistence type="inferred from homology"/>
<evidence type="ECO:0000313" key="5">
    <source>
        <dbReference type="EMBL" id="APA09487.1"/>
    </source>
</evidence>
<dbReference type="InterPro" id="IPR051609">
    <property type="entry name" value="NmrA/Isoflavone_reductase-like"/>
</dbReference>
<evidence type="ECO:0000256" key="2">
    <source>
        <dbReference type="ARBA" id="ARBA00022857"/>
    </source>
</evidence>
<comment type="similarity">
    <text evidence="1">Belongs to the NmrA-type oxidoreductase family. Isoflavone reductase subfamily.</text>
</comment>
<protein>
    <recommendedName>
        <fullName evidence="4">NmrA-like domain-containing protein</fullName>
    </recommendedName>
</protein>
<dbReference type="EMBL" id="CP017818">
    <property type="protein sequence ID" value="APA09487.1"/>
    <property type="molecule type" value="Genomic_DNA"/>
</dbReference>
<dbReference type="Pfam" id="PF05368">
    <property type="entry name" value="NmrA"/>
    <property type="match status" value="1"/>
</dbReference>
<evidence type="ECO:0000256" key="1">
    <source>
        <dbReference type="ARBA" id="ARBA00005725"/>
    </source>
</evidence>
<dbReference type="PANTHER" id="PTHR47706:SF4">
    <property type="entry name" value="NMRA-LIKE DOMAIN-CONTAINING PROTEIN"/>
    <property type="match status" value="1"/>
</dbReference>
<dbReference type="GO" id="GO:0016491">
    <property type="term" value="F:oxidoreductase activity"/>
    <property type="evidence" value="ECO:0007669"/>
    <property type="project" value="UniProtKB-KW"/>
</dbReference>
<evidence type="ECO:0000313" key="6">
    <source>
        <dbReference type="Proteomes" id="UP000177798"/>
    </source>
</evidence>
<dbReference type="PANTHER" id="PTHR47706">
    <property type="entry name" value="NMRA-LIKE FAMILY PROTEIN"/>
    <property type="match status" value="1"/>
</dbReference>
<sequence length="314" mass="34359">MVKVAVAGGTGGVGYAIVDALREQSQHEFILLSRNDNSEFAAKNNVEVIKIDYSDVSSISKVLDEHKIHTVISALCIVSQEHSDAQVNLVHAAAASSSVKRFVPSEYGSNYEEKHALTRPTTALKAIAITELAKTHLEYTSFVNGLFLDYLSMPAIPSHLAAGISFFDIPNKVAVPLGTGKVPLVMTHTRDVARFVVASLSLEKWEKRSYMVGDRKSWHELVEILGKVAGEKFTIVDDPSSIIAGQVIEAPAHRAAYSASLKEHGDWFEAGAFSFDVKVPNSIYLNELFPEIVPLSIEDAMRAQVQFTREKTSS</sequence>
<dbReference type="InterPro" id="IPR036291">
    <property type="entry name" value="NAD(P)-bd_dom_sf"/>
</dbReference>
<dbReference type="Gene3D" id="3.40.50.720">
    <property type="entry name" value="NAD(P)-binding Rossmann-like Domain"/>
    <property type="match status" value="1"/>
</dbReference>
<gene>
    <name evidence="5" type="ORF">sscle_05g042570</name>
</gene>
<keyword evidence="3" id="KW-0560">Oxidoreductase</keyword>
<evidence type="ECO:0000256" key="3">
    <source>
        <dbReference type="ARBA" id="ARBA00023002"/>
    </source>
</evidence>
<dbReference type="Gene3D" id="3.90.25.10">
    <property type="entry name" value="UDP-galactose 4-epimerase, domain 1"/>
    <property type="match status" value="1"/>
</dbReference>
<reference evidence="6" key="1">
    <citation type="journal article" date="2017" name="Genome Biol. Evol.">
        <title>The complete genome sequence of the phytopathogenic fungus Sclerotinia sclerotiorum reveals insights into the genome architecture of broad host range pathogens.</title>
        <authorList>
            <person name="Derbyshire M."/>
            <person name="Denton-Giles M."/>
            <person name="Hegedus D."/>
            <person name="Seifbarghy S."/>
            <person name="Rollins J."/>
            <person name="van Kan J."/>
            <person name="Seidl M.F."/>
            <person name="Faino L."/>
            <person name="Mbengue M."/>
            <person name="Navaud O."/>
            <person name="Raffaele S."/>
            <person name="Hammond-Kosack K."/>
            <person name="Heard S."/>
            <person name="Oliver R."/>
        </authorList>
    </citation>
    <scope>NUCLEOTIDE SEQUENCE [LARGE SCALE GENOMIC DNA]</scope>
    <source>
        <strain evidence="6">ATCC 18683 / 1980 / Ss-1</strain>
    </source>
</reference>
<organism evidence="5 6">
    <name type="scientific">Sclerotinia sclerotiorum (strain ATCC 18683 / 1980 / Ss-1)</name>
    <name type="common">White mold</name>
    <name type="synonym">Whetzelinia sclerotiorum</name>
    <dbReference type="NCBI Taxonomy" id="665079"/>
    <lineage>
        <taxon>Eukaryota</taxon>
        <taxon>Fungi</taxon>
        <taxon>Dikarya</taxon>
        <taxon>Ascomycota</taxon>
        <taxon>Pezizomycotina</taxon>
        <taxon>Leotiomycetes</taxon>
        <taxon>Helotiales</taxon>
        <taxon>Sclerotiniaceae</taxon>
        <taxon>Sclerotinia</taxon>
    </lineage>
</organism>
<dbReference type="OrthoDB" id="419598at2759"/>
<accession>A0A1D9Q3H4</accession>
<evidence type="ECO:0000259" key="4">
    <source>
        <dbReference type="Pfam" id="PF05368"/>
    </source>
</evidence>
<dbReference type="VEuPathDB" id="FungiDB:sscle_05g042570"/>
<dbReference type="AlphaFoldDB" id="A0A1D9Q3H4"/>